<dbReference type="PANTHER" id="PTHR43701:SF2">
    <property type="entry name" value="MEMBRANE TRANSPORTER PROTEIN YJNA-RELATED"/>
    <property type="match status" value="1"/>
</dbReference>
<evidence type="ECO:0000313" key="7">
    <source>
        <dbReference type="Proteomes" id="UP001500738"/>
    </source>
</evidence>
<evidence type="ECO:0000313" key="6">
    <source>
        <dbReference type="EMBL" id="GAA0860658.1"/>
    </source>
</evidence>
<evidence type="ECO:0000256" key="3">
    <source>
        <dbReference type="ARBA" id="ARBA00022989"/>
    </source>
</evidence>
<comment type="similarity">
    <text evidence="5">Belongs to the 4-toluene sulfonate uptake permease (TSUP) (TC 2.A.102) family.</text>
</comment>
<dbReference type="InterPro" id="IPR002781">
    <property type="entry name" value="TM_pro_TauE-like"/>
</dbReference>
<dbReference type="Pfam" id="PF01925">
    <property type="entry name" value="TauE"/>
    <property type="match status" value="1"/>
</dbReference>
<keyword evidence="3 5" id="KW-1133">Transmembrane helix</keyword>
<evidence type="ECO:0000256" key="5">
    <source>
        <dbReference type="RuleBase" id="RU363041"/>
    </source>
</evidence>
<dbReference type="InterPro" id="IPR051598">
    <property type="entry name" value="TSUP/Inactive_protease-like"/>
</dbReference>
<keyword evidence="5" id="KW-1003">Cell membrane</keyword>
<reference evidence="6 7" key="1">
    <citation type="journal article" date="2019" name="Int. J. Syst. Evol. Microbiol.">
        <title>The Global Catalogue of Microorganisms (GCM) 10K type strain sequencing project: providing services to taxonomists for standard genome sequencing and annotation.</title>
        <authorList>
            <consortium name="The Broad Institute Genomics Platform"/>
            <consortium name="The Broad Institute Genome Sequencing Center for Infectious Disease"/>
            <person name="Wu L."/>
            <person name="Ma J."/>
        </authorList>
    </citation>
    <scope>NUCLEOTIDE SEQUENCE [LARGE SCALE GENOMIC DNA]</scope>
    <source>
        <strain evidence="6 7">JCM 15910</strain>
    </source>
</reference>
<organism evidence="6 7">
    <name type="scientific">Sphingopyxis soli</name>
    <dbReference type="NCBI Taxonomy" id="592051"/>
    <lineage>
        <taxon>Bacteria</taxon>
        <taxon>Pseudomonadati</taxon>
        <taxon>Pseudomonadota</taxon>
        <taxon>Alphaproteobacteria</taxon>
        <taxon>Sphingomonadales</taxon>
        <taxon>Sphingomonadaceae</taxon>
        <taxon>Sphingopyxis</taxon>
    </lineage>
</organism>
<protein>
    <recommendedName>
        <fullName evidence="5">Probable membrane transporter protein</fullName>
    </recommendedName>
</protein>
<feature type="transmembrane region" description="Helical" evidence="5">
    <location>
        <begin position="218"/>
        <end position="239"/>
    </location>
</feature>
<evidence type="ECO:0000256" key="4">
    <source>
        <dbReference type="ARBA" id="ARBA00023136"/>
    </source>
</evidence>
<feature type="transmembrane region" description="Helical" evidence="5">
    <location>
        <begin position="246"/>
        <end position="265"/>
    </location>
</feature>
<sequence length="277" mass="27167">MACGAVADRLARVTLDTLQYLLGGLSGGIVGFTLGLVGGGGSILAVPLMVYLVGVPSPHVAIGTSALAVAANAASGLAQHARAGTVKWRCGFLYAGSGIVGALAGSTVGKAIDGQKLLFLFALLMLGVGMLMLKGRHNPGVEGAACNRHNAPKVLGYGLGTGGFSGFFGIGGGFLIVPGLIASTKMPILNAVGTSLVAVTAFGLTTALSYAASGLVDWTLAGVFIAGGLVGGVAGARAARALSGRGALTLVFAGLIFAVAAYMLFRSASALMVGTGG</sequence>
<feature type="transmembrane region" description="Helical" evidence="5">
    <location>
        <begin position="86"/>
        <end position="105"/>
    </location>
</feature>
<dbReference type="EMBL" id="BAAAFE010000001">
    <property type="protein sequence ID" value="GAA0860658.1"/>
    <property type="molecule type" value="Genomic_DNA"/>
</dbReference>
<comment type="caution">
    <text evidence="6">The sequence shown here is derived from an EMBL/GenBank/DDBJ whole genome shotgun (WGS) entry which is preliminary data.</text>
</comment>
<feature type="transmembrane region" description="Helical" evidence="5">
    <location>
        <begin position="188"/>
        <end position="212"/>
    </location>
</feature>
<accession>A0ABN1LVA3</accession>
<dbReference type="Proteomes" id="UP001500738">
    <property type="component" value="Unassembled WGS sequence"/>
</dbReference>
<name>A0ABN1LVA3_9SPHN</name>
<feature type="transmembrane region" description="Helical" evidence="5">
    <location>
        <begin position="154"/>
        <end position="176"/>
    </location>
</feature>
<feature type="transmembrane region" description="Helical" evidence="5">
    <location>
        <begin position="20"/>
        <end position="53"/>
    </location>
</feature>
<evidence type="ECO:0000256" key="1">
    <source>
        <dbReference type="ARBA" id="ARBA00004141"/>
    </source>
</evidence>
<evidence type="ECO:0000256" key="2">
    <source>
        <dbReference type="ARBA" id="ARBA00022692"/>
    </source>
</evidence>
<keyword evidence="2 5" id="KW-0812">Transmembrane</keyword>
<keyword evidence="4 5" id="KW-0472">Membrane</keyword>
<dbReference type="RefSeq" id="WP_215350443.1">
    <property type="nucleotide sequence ID" value="NZ_BAAAFE010000001.1"/>
</dbReference>
<dbReference type="PANTHER" id="PTHR43701">
    <property type="entry name" value="MEMBRANE TRANSPORTER PROTEIN MJ0441-RELATED"/>
    <property type="match status" value="1"/>
</dbReference>
<proteinExistence type="inferred from homology"/>
<keyword evidence="7" id="KW-1185">Reference proteome</keyword>
<comment type="subcellular location">
    <subcellularLocation>
        <location evidence="5">Cell membrane</location>
        <topology evidence="5">Multi-pass membrane protein</topology>
    </subcellularLocation>
    <subcellularLocation>
        <location evidence="1">Membrane</location>
        <topology evidence="1">Multi-pass membrane protein</topology>
    </subcellularLocation>
</comment>
<gene>
    <name evidence="6" type="ORF">GCM10009115_00020</name>
</gene>